<comment type="caution">
    <text evidence="3">The sequence shown here is derived from an EMBL/GenBank/DDBJ whole genome shotgun (WGS) entry which is preliminary data.</text>
</comment>
<evidence type="ECO:0000313" key="3">
    <source>
        <dbReference type="EMBL" id="MBC6611478.1"/>
    </source>
</evidence>
<gene>
    <name evidence="3" type="ORF">H8B15_11115</name>
</gene>
<organism evidence="3 4">
    <name type="scientific">Hymenobacter citatus</name>
    <dbReference type="NCBI Taxonomy" id="2763506"/>
    <lineage>
        <taxon>Bacteria</taxon>
        <taxon>Pseudomonadati</taxon>
        <taxon>Bacteroidota</taxon>
        <taxon>Cytophagia</taxon>
        <taxon>Cytophagales</taxon>
        <taxon>Hymenobacteraceae</taxon>
        <taxon>Hymenobacter</taxon>
    </lineage>
</organism>
<dbReference type="Proteomes" id="UP000622017">
    <property type="component" value="Unassembled WGS sequence"/>
</dbReference>
<sequence length="152" mass="16852">MKGFLLLLLLTMTTWHAQAQGTSALDSIATLSFDFDSSPSYLLAKHVFLPLFGFYLLCSFVLTAIRLILNYLLKKQIVASAVSDNVVERLLPGPQDEQNKVVKWIALLLSSGAGLTLCSLFLPLGLHSVIILLFSTALGFLVYYLFLRRQAK</sequence>
<accession>A0ABR7MKL0</accession>
<keyword evidence="1" id="KW-0472">Membrane</keyword>
<keyword evidence="1" id="KW-1133">Transmembrane helix</keyword>
<proteinExistence type="predicted"/>
<evidence type="ECO:0000256" key="2">
    <source>
        <dbReference type="SAM" id="SignalP"/>
    </source>
</evidence>
<protein>
    <submittedName>
        <fullName evidence="3">Uncharacterized protein</fullName>
    </submittedName>
</protein>
<keyword evidence="2" id="KW-0732">Signal</keyword>
<feature type="transmembrane region" description="Helical" evidence="1">
    <location>
        <begin position="128"/>
        <end position="147"/>
    </location>
</feature>
<feature type="signal peptide" evidence="2">
    <location>
        <begin position="1"/>
        <end position="19"/>
    </location>
</feature>
<name>A0ABR7MKL0_9BACT</name>
<keyword evidence="4" id="KW-1185">Reference proteome</keyword>
<feature type="transmembrane region" description="Helical" evidence="1">
    <location>
        <begin position="48"/>
        <end position="69"/>
    </location>
</feature>
<dbReference type="EMBL" id="JACSCY010000007">
    <property type="protein sequence ID" value="MBC6611478.1"/>
    <property type="molecule type" value="Genomic_DNA"/>
</dbReference>
<evidence type="ECO:0000256" key="1">
    <source>
        <dbReference type="SAM" id="Phobius"/>
    </source>
</evidence>
<feature type="chain" id="PRO_5046814672" evidence="2">
    <location>
        <begin position="20"/>
        <end position="152"/>
    </location>
</feature>
<reference evidence="3 4" key="1">
    <citation type="submission" date="2020-08" db="EMBL/GenBank/DDBJ databases">
        <title>Hymenobacter sp.</title>
        <authorList>
            <person name="Kim M.K."/>
        </authorList>
    </citation>
    <scope>NUCLEOTIDE SEQUENCE [LARGE SCALE GENOMIC DNA]</scope>
    <source>
        <strain evidence="3 4">BT507</strain>
    </source>
</reference>
<keyword evidence="1" id="KW-0812">Transmembrane</keyword>
<feature type="transmembrane region" description="Helical" evidence="1">
    <location>
        <begin position="101"/>
        <end position="122"/>
    </location>
</feature>
<evidence type="ECO:0000313" key="4">
    <source>
        <dbReference type="Proteomes" id="UP000622017"/>
    </source>
</evidence>